<gene>
    <name evidence="2" type="ORF">CBZ_06700</name>
</gene>
<proteinExistence type="predicted"/>
<dbReference type="Proteomes" id="UP000289954">
    <property type="component" value="Unassembled WGS sequence"/>
</dbReference>
<keyword evidence="1" id="KW-0472">Membrane</keyword>
<name>A0A402DNA6_9CELL</name>
<sequence length="147" mass="15809">MSSTPGPERPRKPFFERFTEPFADLAREKIGQAEDRVREAIQAEIDAVSASVRARAIEARPSAIGFGAAALLTFFGLALFVTAAVIGLSHAVEPWLAALLVGVALIAVAAGLAAWARHRLPKGQPMSMTRAHQVTHPAEEHVHPWSD</sequence>
<comment type="caution">
    <text evidence="2">The sequence shown here is derived from an EMBL/GenBank/DDBJ whole genome shotgun (WGS) entry which is preliminary data.</text>
</comment>
<feature type="transmembrane region" description="Helical" evidence="1">
    <location>
        <begin position="63"/>
        <end position="89"/>
    </location>
</feature>
<dbReference type="RefSeq" id="WP_130780219.1">
    <property type="nucleotide sequence ID" value="NZ_BIMR01000038.1"/>
</dbReference>
<evidence type="ECO:0000313" key="3">
    <source>
        <dbReference type="Proteomes" id="UP000289954"/>
    </source>
</evidence>
<dbReference type="EMBL" id="BIMR01000038">
    <property type="protein sequence ID" value="GCE75614.1"/>
    <property type="molecule type" value="Genomic_DNA"/>
</dbReference>
<dbReference type="InterPro" id="IPR009937">
    <property type="entry name" value="Phage_holin_3_6"/>
</dbReference>
<organism evidence="2 3">
    <name type="scientific">Cellulomonas biazotea</name>
    <dbReference type="NCBI Taxonomy" id="1709"/>
    <lineage>
        <taxon>Bacteria</taxon>
        <taxon>Bacillati</taxon>
        <taxon>Actinomycetota</taxon>
        <taxon>Actinomycetes</taxon>
        <taxon>Micrococcales</taxon>
        <taxon>Cellulomonadaceae</taxon>
        <taxon>Cellulomonas</taxon>
    </lineage>
</organism>
<evidence type="ECO:0000256" key="1">
    <source>
        <dbReference type="SAM" id="Phobius"/>
    </source>
</evidence>
<reference evidence="2 3" key="1">
    <citation type="submission" date="2019-01" db="EMBL/GenBank/DDBJ databases">
        <title>Draft genome sequence of Cellulomonas takizawaensis strain TKZ-21.</title>
        <authorList>
            <person name="Yamamura H."/>
            <person name="Hayashi T."/>
            <person name="Hamada M."/>
            <person name="Serisawa Y."/>
            <person name="Matsuyama K."/>
            <person name="Nakagawa Y."/>
            <person name="Otoguro M."/>
            <person name="Yanagida F."/>
            <person name="Hayakawa M."/>
        </authorList>
    </citation>
    <scope>NUCLEOTIDE SEQUENCE [LARGE SCALE GENOMIC DNA]</scope>
    <source>
        <strain evidence="2 3">NBRC12680</strain>
    </source>
</reference>
<dbReference type="OrthoDB" id="4827050at2"/>
<evidence type="ECO:0000313" key="2">
    <source>
        <dbReference type="EMBL" id="GCE75614.1"/>
    </source>
</evidence>
<dbReference type="Pfam" id="PF07332">
    <property type="entry name" value="Phage_holin_3_6"/>
    <property type="match status" value="1"/>
</dbReference>
<feature type="transmembrane region" description="Helical" evidence="1">
    <location>
        <begin position="95"/>
        <end position="116"/>
    </location>
</feature>
<keyword evidence="1" id="KW-0812">Transmembrane</keyword>
<protein>
    <submittedName>
        <fullName evidence="2">Uncharacterized protein</fullName>
    </submittedName>
</protein>
<keyword evidence="3" id="KW-1185">Reference proteome</keyword>
<accession>A0A402DNA6</accession>
<keyword evidence="1" id="KW-1133">Transmembrane helix</keyword>
<dbReference type="AlphaFoldDB" id="A0A402DNA6"/>